<evidence type="ECO:0000313" key="2">
    <source>
        <dbReference type="Proteomes" id="UP000317171"/>
    </source>
</evidence>
<organism evidence="1 2">
    <name type="scientific">Gimesia alba</name>
    <dbReference type="NCBI Taxonomy" id="2527973"/>
    <lineage>
        <taxon>Bacteria</taxon>
        <taxon>Pseudomonadati</taxon>
        <taxon>Planctomycetota</taxon>
        <taxon>Planctomycetia</taxon>
        <taxon>Planctomycetales</taxon>
        <taxon>Planctomycetaceae</taxon>
        <taxon>Gimesia</taxon>
    </lineage>
</organism>
<evidence type="ECO:0000313" key="1">
    <source>
        <dbReference type="EMBL" id="QDT42066.1"/>
    </source>
</evidence>
<reference evidence="1 2" key="1">
    <citation type="submission" date="2019-02" db="EMBL/GenBank/DDBJ databases">
        <title>Deep-cultivation of Planctomycetes and their phenomic and genomic characterization uncovers novel biology.</title>
        <authorList>
            <person name="Wiegand S."/>
            <person name="Jogler M."/>
            <person name="Boedeker C."/>
            <person name="Pinto D."/>
            <person name="Vollmers J."/>
            <person name="Rivas-Marin E."/>
            <person name="Kohn T."/>
            <person name="Peeters S.H."/>
            <person name="Heuer A."/>
            <person name="Rast P."/>
            <person name="Oberbeckmann S."/>
            <person name="Bunk B."/>
            <person name="Jeske O."/>
            <person name="Meyerdierks A."/>
            <person name="Storesund J.E."/>
            <person name="Kallscheuer N."/>
            <person name="Luecker S."/>
            <person name="Lage O.M."/>
            <person name="Pohl T."/>
            <person name="Merkel B.J."/>
            <person name="Hornburger P."/>
            <person name="Mueller R.-W."/>
            <person name="Bruemmer F."/>
            <person name="Labrenz M."/>
            <person name="Spormann A.M."/>
            <person name="Op den Camp H."/>
            <person name="Overmann J."/>
            <person name="Amann R."/>
            <person name="Jetten M.S.M."/>
            <person name="Mascher T."/>
            <person name="Medema M.H."/>
            <person name="Devos D.P."/>
            <person name="Kaster A.-K."/>
            <person name="Ovreas L."/>
            <person name="Rohde M."/>
            <person name="Galperin M.Y."/>
            <person name="Jogler C."/>
        </authorList>
    </citation>
    <scope>NUCLEOTIDE SEQUENCE [LARGE SCALE GENOMIC DNA]</scope>
    <source>
        <strain evidence="1 2">Pan241w</strain>
    </source>
</reference>
<dbReference type="Proteomes" id="UP000317171">
    <property type="component" value="Chromosome"/>
</dbReference>
<gene>
    <name evidence="1" type="ORF">Pan241w_21470</name>
</gene>
<keyword evidence="2" id="KW-1185">Reference proteome</keyword>
<dbReference type="AlphaFoldDB" id="A0A517RDY4"/>
<dbReference type="EMBL" id="CP036269">
    <property type="protein sequence ID" value="QDT42066.1"/>
    <property type="molecule type" value="Genomic_DNA"/>
</dbReference>
<accession>A0A517RDY4</accession>
<protein>
    <submittedName>
        <fullName evidence="1">Uncharacterized protein</fullName>
    </submittedName>
</protein>
<sequence>MGKIAPFLLQRKCLWSLDLSKGALDAGIRCLFFVHFATLVTNE</sequence>
<name>A0A517RDY4_9PLAN</name>
<proteinExistence type="predicted"/>
<dbReference type="KEGG" id="gaz:Pan241w_21470"/>